<dbReference type="EMBL" id="MN428057">
    <property type="protein sequence ID" value="QFP96999.1"/>
    <property type="molecule type" value="Genomic_DNA"/>
</dbReference>
<accession>A0A5P8DF49</accession>
<protein>
    <submittedName>
        <fullName evidence="1">Uncharacterized protein</fullName>
    </submittedName>
</protein>
<dbReference type="GeneID" id="77930586"/>
<evidence type="ECO:0000313" key="1">
    <source>
        <dbReference type="EMBL" id="QFP96999.1"/>
    </source>
</evidence>
<dbReference type="Proteomes" id="UP000325796">
    <property type="component" value="Segment"/>
</dbReference>
<keyword evidence="2" id="KW-1185">Reference proteome</keyword>
<organism evidence="1 2">
    <name type="scientific">Gordonia phage Suerte</name>
    <dbReference type="NCBI Taxonomy" id="2652883"/>
    <lineage>
        <taxon>Viruses</taxon>
        <taxon>Duplodnaviria</taxon>
        <taxon>Heunggongvirae</taxon>
        <taxon>Uroviricota</taxon>
        <taxon>Caudoviricetes</taxon>
        <taxon>Beenievirus</taxon>
        <taxon>Beenievirus suerte</taxon>
    </lineage>
</organism>
<name>A0A5P8DF49_9CAUD</name>
<dbReference type="KEGG" id="vg:77930586"/>
<reference evidence="1 2" key="1">
    <citation type="submission" date="2019-09" db="EMBL/GenBank/DDBJ databases">
        <authorList>
            <person name="Scherer A.E."/>
            <person name="Alayouni A."/>
            <person name="Blackmon D.M."/>
            <person name="Cruz D.E."/>
            <person name="Esteban-Lopez J.D."/>
            <person name="Fernandez D.J."/>
            <person name="Hull S."/>
            <person name="Irizarry A."/>
            <person name="Lwin N."/>
            <person name="Perkins J."/>
            <person name="Pincus L.M."/>
            <person name="Prome N.A."/>
            <person name="Saeed S."/>
            <person name="Solares N."/>
            <person name="Zou W."/>
            <person name="Ball S.L."/>
            <person name="Garlena R.A."/>
            <person name="Russell D.A."/>
            <person name="Pope W.H."/>
            <person name="Jacobs-Sera D."/>
            <person name="Hatfull G.F."/>
        </authorList>
    </citation>
    <scope>NUCLEOTIDE SEQUENCE [LARGE SCALE GENOMIC DNA]</scope>
</reference>
<dbReference type="RefSeq" id="YP_010654735.1">
    <property type="nucleotide sequence ID" value="NC_070815.1"/>
</dbReference>
<sequence>MREWLDDNGTRHWIDGDGREHVDLDATQILKLDIDLTEGE</sequence>
<proteinExistence type="predicted"/>
<gene>
    <name evidence="1" type="primary">26</name>
    <name evidence="1" type="ORF">SEA_SUERTE_26</name>
</gene>
<evidence type="ECO:0000313" key="2">
    <source>
        <dbReference type="Proteomes" id="UP000325796"/>
    </source>
</evidence>